<reference evidence="2 3" key="1">
    <citation type="journal article" date="2023" name="Arcadia Sci">
        <title>De novo assembly of a long-read Amblyomma americanum tick genome.</title>
        <authorList>
            <person name="Chou S."/>
            <person name="Poskanzer K.E."/>
            <person name="Rollins M."/>
            <person name="Thuy-Boun P.S."/>
        </authorList>
    </citation>
    <scope>NUCLEOTIDE SEQUENCE [LARGE SCALE GENOMIC DNA]</scope>
    <source>
        <strain evidence="2">F_SG_1</strain>
        <tissue evidence="2">Salivary glands</tissue>
    </source>
</reference>
<feature type="compositionally biased region" description="Basic and acidic residues" evidence="1">
    <location>
        <begin position="110"/>
        <end position="120"/>
    </location>
</feature>
<name>A0AAQ4E4A2_AMBAM</name>
<dbReference type="Pfam" id="PF15299">
    <property type="entry name" value="ALS2CR8"/>
    <property type="match status" value="1"/>
</dbReference>
<dbReference type="PANTHER" id="PTHR47456:SF1">
    <property type="entry name" value="PHD-TYPE DOMAIN-CONTAINING PROTEIN"/>
    <property type="match status" value="1"/>
</dbReference>
<dbReference type="EMBL" id="JARKHS020022592">
    <property type="protein sequence ID" value="KAK8769452.1"/>
    <property type="molecule type" value="Genomic_DNA"/>
</dbReference>
<protein>
    <submittedName>
        <fullName evidence="2">Uncharacterized protein</fullName>
    </submittedName>
</protein>
<sequence>MSDCPERQRLIFKKYLQDLRQQDGYWYGYLKSDDELKLFERALAAANVKYAVRSSREPVTSPKARIVYSMRMRGFKISLNNVPFRVLKAADKVCMFGVEYYKTAQENQKERDLATTDGQKKVRRNSKGTKKKGCPATMHLKWIEIFPDFKVDIPQPCGVVKQGVLKANRAKELDGMLDEAARTVASGTRIYVAIADSISHDNHGFDDAKGVSQRIDVDVAKQIETLVRGGITSLGTLSSRQMLGLSRAHDGSRSE</sequence>
<proteinExistence type="predicted"/>
<dbReference type="AlphaFoldDB" id="A0AAQ4E4A2"/>
<evidence type="ECO:0000313" key="3">
    <source>
        <dbReference type="Proteomes" id="UP001321473"/>
    </source>
</evidence>
<comment type="caution">
    <text evidence="2">The sequence shown here is derived from an EMBL/GenBank/DDBJ whole genome shotgun (WGS) entry which is preliminary data.</text>
</comment>
<keyword evidence="3" id="KW-1185">Reference proteome</keyword>
<dbReference type="GO" id="GO:0003700">
    <property type="term" value="F:DNA-binding transcription factor activity"/>
    <property type="evidence" value="ECO:0007669"/>
    <property type="project" value="InterPro"/>
</dbReference>
<feature type="region of interest" description="Disordered" evidence="1">
    <location>
        <begin position="110"/>
        <end position="133"/>
    </location>
</feature>
<evidence type="ECO:0000256" key="1">
    <source>
        <dbReference type="SAM" id="MobiDB-lite"/>
    </source>
</evidence>
<dbReference type="InterPro" id="IPR029309">
    <property type="entry name" value="CaRF"/>
</dbReference>
<accession>A0AAQ4E4A2</accession>
<evidence type="ECO:0000313" key="2">
    <source>
        <dbReference type="EMBL" id="KAK8769452.1"/>
    </source>
</evidence>
<dbReference type="Proteomes" id="UP001321473">
    <property type="component" value="Unassembled WGS sequence"/>
</dbReference>
<gene>
    <name evidence="2" type="ORF">V5799_014084</name>
</gene>
<feature type="compositionally biased region" description="Basic residues" evidence="1">
    <location>
        <begin position="121"/>
        <end position="133"/>
    </location>
</feature>
<dbReference type="PANTHER" id="PTHR47456">
    <property type="entry name" value="PHD-TYPE DOMAIN-CONTAINING PROTEIN"/>
    <property type="match status" value="1"/>
</dbReference>
<organism evidence="2 3">
    <name type="scientific">Amblyomma americanum</name>
    <name type="common">Lone star tick</name>
    <dbReference type="NCBI Taxonomy" id="6943"/>
    <lineage>
        <taxon>Eukaryota</taxon>
        <taxon>Metazoa</taxon>
        <taxon>Ecdysozoa</taxon>
        <taxon>Arthropoda</taxon>
        <taxon>Chelicerata</taxon>
        <taxon>Arachnida</taxon>
        <taxon>Acari</taxon>
        <taxon>Parasitiformes</taxon>
        <taxon>Ixodida</taxon>
        <taxon>Ixodoidea</taxon>
        <taxon>Ixodidae</taxon>
        <taxon>Amblyomminae</taxon>
        <taxon>Amblyomma</taxon>
    </lineage>
</organism>